<evidence type="ECO:0000256" key="1">
    <source>
        <dbReference type="SAM" id="Phobius"/>
    </source>
</evidence>
<feature type="transmembrane region" description="Helical" evidence="1">
    <location>
        <begin position="66"/>
        <end position="86"/>
    </location>
</feature>
<name>G0UUH0_TRYCI</name>
<accession>G0UUH0</accession>
<proteinExistence type="predicted"/>
<organism evidence="2">
    <name type="scientific">Trypanosoma congolense (strain IL3000)</name>
    <dbReference type="NCBI Taxonomy" id="1068625"/>
    <lineage>
        <taxon>Eukaryota</taxon>
        <taxon>Discoba</taxon>
        <taxon>Euglenozoa</taxon>
        <taxon>Kinetoplastea</taxon>
        <taxon>Metakinetoplastina</taxon>
        <taxon>Trypanosomatida</taxon>
        <taxon>Trypanosomatidae</taxon>
        <taxon>Trypanosoma</taxon>
        <taxon>Nannomonas</taxon>
    </lineage>
</organism>
<feature type="transmembrane region" description="Helical" evidence="1">
    <location>
        <begin position="31"/>
        <end position="54"/>
    </location>
</feature>
<protein>
    <submittedName>
        <fullName evidence="2">Uncharacterized protein</fullName>
    </submittedName>
</protein>
<feature type="transmembrane region" description="Helical" evidence="1">
    <location>
        <begin position="106"/>
        <end position="124"/>
    </location>
</feature>
<sequence length="134" mass="15356">MKSKHYEKSYWRLQGGIGQCGKGGIYRSSRCLPFSFLCITLCSSWEIDFCSLLFSILQPTGFVPTVLLRMGSADIFFLIYSSVFSFFSSRVASHLFHERVVTQRDVLFFLLFSLLLLLLLRMMLRGGTVRLSSE</sequence>
<keyword evidence="1" id="KW-1133">Transmembrane helix</keyword>
<gene>
    <name evidence="2" type="ORF">TCIL3000_9_4340</name>
</gene>
<dbReference type="AlphaFoldDB" id="G0UUH0"/>
<evidence type="ECO:0000313" key="2">
    <source>
        <dbReference type="EMBL" id="CCC93034.1"/>
    </source>
</evidence>
<dbReference type="EMBL" id="HE575322">
    <property type="protein sequence ID" value="CCC93034.1"/>
    <property type="molecule type" value="Genomic_DNA"/>
</dbReference>
<reference evidence="2" key="1">
    <citation type="journal article" date="2012" name="Proc. Natl. Acad. Sci. U.S.A.">
        <title>Antigenic diversity is generated by distinct evolutionary mechanisms in African trypanosome species.</title>
        <authorList>
            <person name="Jackson A.P."/>
            <person name="Berry A."/>
            <person name="Aslett M."/>
            <person name="Allison H.C."/>
            <person name="Burton P."/>
            <person name="Vavrova-Anderson J."/>
            <person name="Brown R."/>
            <person name="Browne H."/>
            <person name="Corton N."/>
            <person name="Hauser H."/>
            <person name="Gamble J."/>
            <person name="Gilderthorp R."/>
            <person name="Marcello L."/>
            <person name="McQuillan J."/>
            <person name="Otto T.D."/>
            <person name="Quail M.A."/>
            <person name="Sanders M.J."/>
            <person name="van Tonder A."/>
            <person name="Ginger M.L."/>
            <person name="Field M.C."/>
            <person name="Barry J.D."/>
            <person name="Hertz-Fowler C."/>
            <person name="Berriman M."/>
        </authorList>
    </citation>
    <scope>NUCLEOTIDE SEQUENCE</scope>
    <source>
        <strain evidence="2">IL3000</strain>
    </source>
</reference>
<keyword evidence="1" id="KW-0472">Membrane</keyword>
<keyword evidence="1" id="KW-0812">Transmembrane</keyword>